<gene>
    <name evidence="7" type="ORF">A1O3_00767</name>
</gene>
<dbReference type="Gene3D" id="3.30.9.10">
    <property type="entry name" value="D-Amino Acid Oxidase, subunit A, domain 2"/>
    <property type="match status" value="1"/>
</dbReference>
<dbReference type="STRING" id="1182542.W9YH37"/>
<dbReference type="RefSeq" id="XP_007729107.1">
    <property type="nucleotide sequence ID" value="XM_007730917.1"/>
</dbReference>
<protein>
    <recommendedName>
        <fullName evidence="6">FAD dependent oxidoreductase domain-containing protein</fullName>
    </recommendedName>
</protein>
<evidence type="ECO:0000313" key="8">
    <source>
        <dbReference type="Proteomes" id="UP000019478"/>
    </source>
</evidence>
<keyword evidence="4" id="KW-0274">FAD</keyword>
<name>W9YH37_9EURO</name>
<comment type="cofactor">
    <cofactor evidence="1">
        <name>FAD</name>
        <dbReference type="ChEBI" id="CHEBI:57692"/>
    </cofactor>
</comment>
<dbReference type="GO" id="GO:0008115">
    <property type="term" value="F:sarcosine oxidase activity"/>
    <property type="evidence" value="ECO:0007669"/>
    <property type="project" value="TreeGrafter"/>
</dbReference>
<feature type="domain" description="FAD dependent oxidoreductase" evidence="6">
    <location>
        <begin position="11"/>
        <end position="394"/>
    </location>
</feature>
<keyword evidence="8" id="KW-1185">Reference proteome</keyword>
<proteinExistence type="inferred from homology"/>
<evidence type="ECO:0000313" key="7">
    <source>
        <dbReference type="EMBL" id="EXJ92217.1"/>
    </source>
</evidence>
<dbReference type="InterPro" id="IPR045170">
    <property type="entry name" value="MTOX"/>
</dbReference>
<dbReference type="Gene3D" id="3.50.50.60">
    <property type="entry name" value="FAD/NAD(P)-binding domain"/>
    <property type="match status" value="1"/>
</dbReference>
<dbReference type="GeneID" id="19164907"/>
<sequence>MALPQVQRPSYLIIGAGAFGAPTALALKRAEPESEVTVVDRTPFPCPMAAGHDLNKIIRADYIDLMYMKLALKALELWRTDPLYSPHFHNIGYLYSYDEDFLKEIIARWEQLLGKGNAQSFLLDPVEARKKFNGVFEDSDWSMVTQCLYSPTAGWADSAAALQSVMQAAVDLGVRYVDNGAAKVLFGEHGNCTGAVTEDGRTLTADRTILAAGAWIPLLLAESAPDVPEIHTGERLIAVGAPMCAVKLSDEQLEKFKECPVNALLAPLAAECIPPGDKGLLKCTYDTGFSNKVYHEKSRQEMSLPPSKISQSTWSQDIPQTLKDNLKSVKNELFGGWVDDIEPESYRLCWDGFTLNQDWLICPHPKADNLYVAGGGSFHGFKFLPVIGELVVQMIKGELDEEMTKRWAWDGPREGAICPAYTPHKDLGDLS</sequence>
<evidence type="ECO:0000256" key="2">
    <source>
        <dbReference type="ARBA" id="ARBA00010989"/>
    </source>
</evidence>
<evidence type="ECO:0000256" key="5">
    <source>
        <dbReference type="ARBA" id="ARBA00023002"/>
    </source>
</evidence>
<dbReference type="GO" id="GO:0050660">
    <property type="term" value="F:flavin adenine dinucleotide binding"/>
    <property type="evidence" value="ECO:0007669"/>
    <property type="project" value="InterPro"/>
</dbReference>
<evidence type="ECO:0000256" key="4">
    <source>
        <dbReference type="ARBA" id="ARBA00022827"/>
    </source>
</evidence>
<dbReference type="InterPro" id="IPR006076">
    <property type="entry name" value="FAD-dep_OxRdtase"/>
</dbReference>
<dbReference type="PANTHER" id="PTHR10961">
    <property type="entry name" value="PEROXISOMAL SARCOSINE OXIDASE"/>
    <property type="match status" value="1"/>
</dbReference>
<dbReference type="OrthoDB" id="2219495at2759"/>
<dbReference type="GO" id="GO:0051698">
    <property type="term" value="F:saccharopine oxidase activity"/>
    <property type="evidence" value="ECO:0007669"/>
    <property type="project" value="TreeGrafter"/>
</dbReference>
<keyword evidence="3" id="KW-0285">Flavoprotein</keyword>
<comment type="caution">
    <text evidence="7">The sequence shown here is derived from an EMBL/GenBank/DDBJ whole genome shotgun (WGS) entry which is preliminary data.</text>
</comment>
<keyword evidence="5" id="KW-0560">Oxidoreductase</keyword>
<dbReference type="SUPFAM" id="SSF51905">
    <property type="entry name" value="FAD/NAD(P)-binding domain"/>
    <property type="match status" value="1"/>
</dbReference>
<evidence type="ECO:0000256" key="1">
    <source>
        <dbReference type="ARBA" id="ARBA00001974"/>
    </source>
</evidence>
<dbReference type="Proteomes" id="UP000019478">
    <property type="component" value="Unassembled WGS sequence"/>
</dbReference>
<reference evidence="7 8" key="1">
    <citation type="submission" date="2013-03" db="EMBL/GenBank/DDBJ databases">
        <title>The Genome Sequence of Capronia epimyces CBS 606.96.</title>
        <authorList>
            <consortium name="The Broad Institute Genomics Platform"/>
            <person name="Cuomo C."/>
            <person name="de Hoog S."/>
            <person name="Gorbushina A."/>
            <person name="Walker B."/>
            <person name="Young S.K."/>
            <person name="Zeng Q."/>
            <person name="Gargeya S."/>
            <person name="Fitzgerald M."/>
            <person name="Haas B."/>
            <person name="Abouelleil A."/>
            <person name="Allen A.W."/>
            <person name="Alvarado L."/>
            <person name="Arachchi H.M."/>
            <person name="Berlin A.M."/>
            <person name="Chapman S.B."/>
            <person name="Gainer-Dewar J."/>
            <person name="Goldberg J."/>
            <person name="Griggs A."/>
            <person name="Gujja S."/>
            <person name="Hansen M."/>
            <person name="Howarth C."/>
            <person name="Imamovic A."/>
            <person name="Ireland A."/>
            <person name="Larimer J."/>
            <person name="McCowan C."/>
            <person name="Murphy C."/>
            <person name="Pearson M."/>
            <person name="Poon T.W."/>
            <person name="Priest M."/>
            <person name="Roberts A."/>
            <person name="Saif S."/>
            <person name="Shea T."/>
            <person name="Sisk P."/>
            <person name="Sykes S."/>
            <person name="Wortman J."/>
            <person name="Nusbaum C."/>
            <person name="Birren B."/>
        </authorList>
    </citation>
    <scope>NUCLEOTIDE SEQUENCE [LARGE SCALE GENOMIC DNA]</scope>
    <source>
        <strain evidence="7 8">CBS 606.96</strain>
    </source>
</reference>
<evidence type="ECO:0000256" key="3">
    <source>
        <dbReference type="ARBA" id="ARBA00022630"/>
    </source>
</evidence>
<dbReference type="InterPro" id="IPR036188">
    <property type="entry name" value="FAD/NAD-bd_sf"/>
</dbReference>
<dbReference type="EMBL" id="AMGY01000001">
    <property type="protein sequence ID" value="EXJ92217.1"/>
    <property type="molecule type" value="Genomic_DNA"/>
</dbReference>
<dbReference type="Pfam" id="PF01266">
    <property type="entry name" value="DAO"/>
    <property type="match status" value="1"/>
</dbReference>
<organism evidence="7 8">
    <name type="scientific">Capronia epimyces CBS 606.96</name>
    <dbReference type="NCBI Taxonomy" id="1182542"/>
    <lineage>
        <taxon>Eukaryota</taxon>
        <taxon>Fungi</taxon>
        <taxon>Dikarya</taxon>
        <taxon>Ascomycota</taxon>
        <taxon>Pezizomycotina</taxon>
        <taxon>Eurotiomycetes</taxon>
        <taxon>Chaetothyriomycetidae</taxon>
        <taxon>Chaetothyriales</taxon>
        <taxon>Herpotrichiellaceae</taxon>
        <taxon>Capronia</taxon>
    </lineage>
</organism>
<accession>W9YH37</accession>
<comment type="similarity">
    <text evidence="2">Belongs to the MSOX/MTOX family.</text>
</comment>
<dbReference type="PANTHER" id="PTHR10961:SF37">
    <property type="entry name" value="FAD DEPENDENT OXIDOREDUCTASE DOMAIN-CONTAINING PROTEIN"/>
    <property type="match status" value="1"/>
</dbReference>
<evidence type="ECO:0000259" key="6">
    <source>
        <dbReference type="Pfam" id="PF01266"/>
    </source>
</evidence>
<dbReference type="AlphaFoldDB" id="W9YH37"/>
<dbReference type="eggNOG" id="KOG2820">
    <property type="taxonomic scope" value="Eukaryota"/>
</dbReference>
<dbReference type="HOGENOM" id="CLU_007884_0_2_1"/>